<evidence type="ECO:0000259" key="11">
    <source>
        <dbReference type="SMART" id="SM00474"/>
    </source>
</evidence>
<dbReference type="PANTHER" id="PTHR13620:SF109">
    <property type="entry name" value="3'-5' EXONUCLEASE"/>
    <property type="match status" value="1"/>
</dbReference>
<gene>
    <name evidence="12" type="ORF">OLC1_LOCUS23615</name>
</gene>
<protein>
    <recommendedName>
        <fullName evidence="8">3'-5' exonuclease</fullName>
    </recommendedName>
    <alternativeName>
        <fullName evidence="9">Werner Syndrome-like exonuclease</fullName>
    </alternativeName>
</protein>
<evidence type="ECO:0000256" key="2">
    <source>
        <dbReference type="ARBA" id="ARBA00022722"/>
    </source>
</evidence>
<keyword evidence="5" id="KW-0269">Exonuclease</keyword>
<evidence type="ECO:0000256" key="1">
    <source>
        <dbReference type="ARBA" id="ARBA00004123"/>
    </source>
</evidence>
<dbReference type="CDD" id="cd06141">
    <property type="entry name" value="WRN_exo"/>
    <property type="match status" value="1"/>
</dbReference>
<keyword evidence="2" id="KW-0540">Nuclease</keyword>
<comment type="subcellular location">
    <subcellularLocation>
        <location evidence="1">Nucleus</location>
    </subcellularLocation>
</comment>
<evidence type="ECO:0000256" key="4">
    <source>
        <dbReference type="ARBA" id="ARBA00022801"/>
    </source>
</evidence>
<evidence type="ECO:0000313" key="12">
    <source>
        <dbReference type="EMBL" id="CAI9117570.1"/>
    </source>
</evidence>
<dbReference type="InterPro" id="IPR036397">
    <property type="entry name" value="RNaseH_sf"/>
</dbReference>
<evidence type="ECO:0000256" key="6">
    <source>
        <dbReference type="ARBA" id="ARBA00022842"/>
    </source>
</evidence>
<feature type="compositionally biased region" description="Polar residues" evidence="10">
    <location>
        <begin position="39"/>
        <end position="53"/>
    </location>
</feature>
<evidence type="ECO:0000256" key="10">
    <source>
        <dbReference type="SAM" id="MobiDB-lite"/>
    </source>
</evidence>
<dbReference type="SUPFAM" id="SSF53098">
    <property type="entry name" value="Ribonuclease H-like"/>
    <property type="match status" value="1"/>
</dbReference>
<name>A0AAV1ECZ1_OLDCO</name>
<proteinExistence type="predicted"/>
<organism evidence="12 13">
    <name type="scientific">Oldenlandia corymbosa var. corymbosa</name>
    <dbReference type="NCBI Taxonomy" id="529605"/>
    <lineage>
        <taxon>Eukaryota</taxon>
        <taxon>Viridiplantae</taxon>
        <taxon>Streptophyta</taxon>
        <taxon>Embryophyta</taxon>
        <taxon>Tracheophyta</taxon>
        <taxon>Spermatophyta</taxon>
        <taxon>Magnoliopsida</taxon>
        <taxon>eudicotyledons</taxon>
        <taxon>Gunneridae</taxon>
        <taxon>Pentapetalae</taxon>
        <taxon>asterids</taxon>
        <taxon>lamiids</taxon>
        <taxon>Gentianales</taxon>
        <taxon>Rubiaceae</taxon>
        <taxon>Rubioideae</taxon>
        <taxon>Spermacoceae</taxon>
        <taxon>Hedyotis-Oldenlandia complex</taxon>
        <taxon>Oldenlandia</taxon>
    </lineage>
</organism>
<dbReference type="InterPro" id="IPR051132">
    <property type="entry name" value="3-5_Exonuclease_domain"/>
</dbReference>
<dbReference type="Proteomes" id="UP001161247">
    <property type="component" value="Chromosome 9"/>
</dbReference>
<evidence type="ECO:0000256" key="5">
    <source>
        <dbReference type="ARBA" id="ARBA00022839"/>
    </source>
</evidence>
<evidence type="ECO:0000256" key="7">
    <source>
        <dbReference type="ARBA" id="ARBA00023242"/>
    </source>
</evidence>
<dbReference type="AlphaFoldDB" id="A0AAV1ECZ1"/>
<feature type="domain" description="3'-5' exonuclease" evidence="11">
    <location>
        <begin position="108"/>
        <end position="287"/>
    </location>
</feature>
<dbReference type="FunFam" id="3.30.420.10:FF:000114">
    <property type="entry name" value="Werner Syndrome-like exonuclease"/>
    <property type="match status" value="1"/>
</dbReference>
<keyword evidence="3" id="KW-0479">Metal-binding</keyword>
<evidence type="ECO:0000256" key="8">
    <source>
        <dbReference type="ARBA" id="ARBA00040531"/>
    </source>
</evidence>
<evidence type="ECO:0000313" key="13">
    <source>
        <dbReference type="Proteomes" id="UP001161247"/>
    </source>
</evidence>
<dbReference type="SMART" id="SM00474">
    <property type="entry name" value="35EXOc"/>
    <property type="match status" value="1"/>
</dbReference>
<dbReference type="GO" id="GO:0005634">
    <property type="term" value="C:nucleus"/>
    <property type="evidence" value="ECO:0007669"/>
    <property type="project" value="UniProtKB-SubCell"/>
</dbReference>
<dbReference type="EMBL" id="OX459126">
    <property type="protein sequence ID" value="CAI9117570.1"/>
    <property type="molecule type" value="Genomic_DNA"/>
</dbReference>
<dbReference type="GO" id="GO:0046872">
    <property type="term" value="F:metal ion binding"/>
    <property type="evidence" value="ECO:0007669"/>
    <property type="project" value="UniProtKB-KW"/>
</dbReference>
<dbReference type="GO" id="GO:0003676">
    <property type="term" value="F:nucleic acid binding"/>
    <property type="evidence" value="ECO:0007669"/>
    <property type="project" value="InterPro"/>
</dbReference>
<dbReference type="GO" id="GO:0008408">
    <property type="term" value="F:3'-5' exonuclease activity"/>
    <property type="evidence" value="ECO:0007669"/>
    <property type="project" value="InterPro"/>
</dbReference>
<accession>A0AAV1ECZ1</accession>
<evidence type="ECO:0000256" key="3">
    <source>
        <dbReference type="ARBA" id="ARBA00022723"/>
    </source>
</evidence>
<dbReference type="GO" id="GO:0006139">
    <property type="term" value="P:nucleobase-containing compound metabolic process"/>
    <property type="evidence" value="ECO:0007669"/>
    <property type="project" value="InterPro"/>
</dbReference>
<reference evidence="12" key="1">
    <citation type="submission" date="2023-03" db="EMBL/GenBank/DDBJ databases">
        <authorList>
            <person name="Julca I."/>
        </authorList>
    </citation>
    <scope>NUCLEOTIDE SEQUENCE</scope>
</reference>
<dbReference type="Pfam" id="PF01612">
    <property type="entry name" value="DNA_pol_A_exo1"/>
    <property type="match status" value="1"/>
</dbReference>
<dbReference type="PANTHER" id="PTHR13620">
    <property type="entry name" value="3-5 EXONUCLEASE"/>
    <property type="match status" value="1"/>
</dbReference>
<keyword evidence="13" id="KW-1185">Reference proteome</keyword>
<dbReference type="Gene3D" id="3.30.420.10">
    <property type="entry name" value="Ribonuclease H-like superfamily/Ribonuclease H"/>
    <property type="match status" value="1"/>
</dbReference>
<evidence type="ECO:0000256" key="9">
    <source>
        <dbReference type="ARBA" id="ARBA00042761"/>
    </source>
</evidence>
<keyword evidence="4" id="KW-0378">Hydrolase</keyword>
<keyword evidence="7" id="KW-0539">Nucleus</keyword>
<dbReference type="InterPro" id="IPR012337">
    <property type="entry name" value="RNaseH-like_sf"/>
</dbReference>
<feature type="region of interest" description="Disordered" evidence="10">
    <location>
        <begin position="39"/>
        <end position="58"/>
    </location>
</feature>
<sequence length="303" mass="33909">MSSSTTVMVEEQDDENWDRPFTAEELAAIDDAVLQYSATTSSSKRQFPSNDSDGLSDKVSRRRLPDSLFTFQQNGSTAGSCLRKSTCPAIRYPEISFRGRIVYSRSFDEVEKSAAELLNFVEAKRRTEGQAILGFDIEWRPTFRRGIAPGKSAVLQICGDSKVCYVMHIHHSGIPQNLRSLLESPTSLKVGVCIANDARKMFSDHSVWIKDLEDLSYLANQKLGGDCKNWSLSSLTEMLICKQLPKPHNIRLGNWEANVLSDEQLKYAATDAFVSWYLFQVLKSLPEAEISQTDKEPVAAAPK</sequence>
<dbReference type="InterPro" id="IPR002562">
    <property type="entry name" value="3'-5'_exonuclease_dom"/>
</dbReference>
<keyword evidence="6" id="KW-0460">Magnesium</keyword>